<comment type="caution">
    <text evidence="7">The sequence shown here is derived from an EMBL/GenBank/DDBJ whole genome shotgun (WGS) entry which is preliminary data.</text>
</comment>
<accession>A0A5J4NW04</accession>
<dbReference type="PANTHER" id="PTHR46218:SF4">
    <property type="entry name" value="LIM AND SH3 DOMAIN PROTEIN LASP"/>
    <property type="match status" value="1"/>
</dbReference>
<dbReference type="Gene3D" id="2.10.110.10">
    <property type="entry name" value="Cysteine Rich Protein"/>
    <property type="match status" value="1"/>
</dbReference>
<dbReference type="Pfam" id="PF00412">
    <property type="entry name" value="LIM"/>
    <property type="match status" value="1"/>
</dbReference>
<name>A0A5J4NW04_9TREM</name>
<gene>
    <name evidence="7" type="ORF">DEA37_0000733</name>
</gene>
<dbReference type="SUPFAM" id="SSF57716">
    <property type="entry name" value="Glucocorticoid receptor-like (DNA-binding domain)"/>
    <property type="match status" value="2"/>
</dbReference>
<keyword evidence="1 5" id="KW-0479">Metal-binding</keyword>
<sequence length="169" mass="18999">EVTPNCITNCGGLPGRGCEFSNARPNTSTWGLRLDIVGGTIRFFLITSITAHVQSHSTAVAPETLAMPYLIETFYLFQGVNNLLAVGAQLVDTHRQPDTPRGKKIVNKLCTHCKEIVYPLEQIKCLDQIWHRKCFRCHSCGMALNMSSYRGYEKKPYCSAHYIQPKPPR</sequence>
<dbReference type="InterPro" id="IPR051759">
    <property type="entry name" value="LIM-SH3_domain_protein"/>
</dbReference>
<evidence type="ECO:0000313" key="8">
    <source>
        <dbReference type="Proteomes" id="UP000324629"/>
    </source>
</evidence>
<proteinExistence type="predicted"/>
<evidence type="ECO:0000256" key="2">
    <source>
        <dbReference type="ARBA" id="ARBA00022737"/>
    </source>
</evidence>
<keyword evidence="2" id="KW-0677">Repeat</keyword>
<dbReference type="PANTHER" id="PTHR46218">
    <property type="entry name" value="LASP"/>
    <property type="match status" value="1"/>
</dbReference>
<feature type="non-terminal residue" evidence="7">
    <location>
        <position position="1"/>
    </location>
</feature>
<evidence type="ECO:0000256" key="4">
    <source>
        <dbReference type="ARBA" id="ARBA00023038"/>
    </source>
</evidence>
<keyword evidence="3 5" id="KW-0862">Zinc</keyword>
<protein>
    <recommendedName>
        <fullName evidence="6">LIM zinc-binding domain-containing protein</fullName>
    </recommendedName>
</protein>
<evidence type="ECO:0000256" key="1">
    <source>
        <dbReference type="ARBA" id="ARBA00022723"/>
    </source>
</evidence>
<evidence type="ECO:0000259" key="6">
    <source>
        <dbReference type="PROSITE" id="PS50023"/>
    </source>
</evidence>
<evidence type="ECO:0000313" key="7">
    <source>
        <dbReference type="EMBL" id="KAA3679694.1"/>
    </source>
</evidence>
<dbReference type="GO" id="GO:0005925">
    <property type="term" value="C:focal adhesion"/>
    <property type="evidence" value="ECO:0007669"/>
    <property type="project" value="TreeGrafter"/>
</dbReference>
<evidence type="ECO:0000256" key="5">
    <source>
        <dbReference type="PROSITE-ProRule" id="PRU00125"/>
    </source>
</evidence>
<feature type="domain" description="LIM zinc-binding" evidence="6">
    <location>
        <begin position="108"/>
        <end position="168"/>
    </location>
</feature>
<organism evidence="7 8">
    <name type="scientific">Paragonimus westermani</name>
    <dbReference type="NCBI Taxonomy" id="34504"/>
    <lineage>
        <taxon>Eukaryota</taxon>
        <taxon>Metazoa</taxon>
        <taxon>Spiralia</taxon>
        <taxon>Lophotrochozoa</taxon>
        <taxon>Platyhelminthes</taxon>
        <taxon>Trematoda</taxon>
        <taxon>Digenea</taxon>
        <taxon>Plagiorchiida</taxon>
        <taxon>Troglotremata</taxon>
        <taxon>Troglotrematidae</taxon>
        <taxon>Paragonimus</taxon>
    </lineage>
</organism>
<dbReference type="GO" id="GO:0051015">
    <property type="term" value="F:actin filament binding"/>
    <property type="evidence" value="ECO:0007669"/>
    <property type="project" value="TreeGrafter"/>
</dbReference>
<keyword evidence="4 5" id="KW-0440">LIM domain</keyword>
<reference evidence="7 8" key="1">
    <citation type="journal article" date="2019" name="Gigascience">
        <title>Whole-genome sequence of the oriental lung fluke Paragonimus westermani.</title>
        <authorList>
            <person name="Oey H."/>
            <person name="Zakrzewski M."/>
            <person name="Narain K."/>
            <person name="Devi K.R."/>
            <person name="Agatsuma T."/>
            <person name="Nawaratna S."/>
            <person name="Gobert G.N."/>
            <person name="Jones M.K."/>
            <person name="Ragan M.A."/>
            <person name="McManus D.P."/>
            <person name="Krause L."/>
        </authorList>
    </citation>
    <scope>NUCLEOTIDE SEQUENCE [LARGE SCALE GENOMIC DNA]</scope>
    <source>
        <strain evidence="7 8">IND2009</strain>
    </source>
</reference>
<keyword evidence="8" id="KW-1185">Reference proteome</keyword>
<dbReference type="AlphaFoldDB" id="A0A5J4NW04"/>
<dbReference type="PROSITE" id="PS00478">
    <property type="entry name" value="LIM_DOMAIN_1"/>
    <property type="match status" value="1"/>
</dbReference>
<dbReference type="PROSITE" id="PS50023">
    <property type="entry name" value="LIM_DOMAIN_2"/>
    <property type="match status" value="1"/>
</dbReference>
<dbReference type="InterPro" id="IPR001781">
    <property type="entry name" value="Znf_LIM"/>
</dbReference>
<dbReference type="EMBL" id="QNGE01000662">
    <property type="protein sequence ID" value="KAA3679694.1"/>
    <property type="molecule type" value="Genomic_DNA"/>
</dbReference>
<dbReference type="Proteomes" id="UP000324629">
    <property type="component" value="Unassembled WGS sequence"/>
</dbReference>
<dbReference type="SMART" id="SM00132">
    <property type="entry name" value="LIM"/>
    <property type="match status" value="1"/>
</dbReference>
<dbReference type="GO" id="GO:0046872">
    <property type="term" value="F:metal ion binding"/>
    <property type="evidence" value="ECO:0007669"/>
    <property type="project" value="UniProtKB-KW"/>
</dbReference>
<evidence type="ECO:0000256" key="3">
    <source>
        <dbReference type="ARBA" id="ARBA00022833"/>
    </source>
</evidence>